<sequence>MRLRRWQNACIDSSLKQYLNGQSHFLVLATPGSGKTLMASVLSNHLLKNDLVDLIFCFSPSSIVSMDFAECLQLRSNERFDGLIGSKGRAYTYQHLQYLDGAFWELFEKYRVFVIFDEIHHCAGSTVDNANSWGEHIILNIQNKARFTMALTGTPWRSDTAPIVFASYASPDGEISCDYVYGLHEAILDGVCRVPQIIAIDNNHISVIESNETVVFESFDDLLSNSQVAYQDVIENEDVIKHIITSASKKLDFIRLENSNAAGLIVASSIEQANRISTFVKKWLEEEAVVATYKENDPTAIIQRFRHSESKWIISVGMISEGTNIPRLQVCCYLSNIKTEMYFRQTLGRILRVTDTTNQEAILYMPAEPKLLEYAYRVRHDVPVEADVVKFETMQSLLVGDETNSQNKTISLKGPSIDLAGNEIKLNDFNENIDSLFDEDFLSTSYDQVMNIFGRFKQETIGLGLGLGELK</sequence>
<dbReference type="EMBL" id="BMQV01000054">
    <property type="protein sequence ID" value="GGP67405.1"/>
    <property type="molecule type" value="Genomic_DNA"/>
</dbReference>
<evidence type="ECO:0000259" key="1">
    <source>
        <dbReference type="Pfam" id="PF00271"/>
    </source>
</evidence>
<evidence type="ECO:0000313" key="3">
    <source>
        <dbReference type="EMBL" id="GGP67405.1"/>
    </source>
</evidence>
<gene>
    <name evidence="3" type="ORF">GCM10009409_35560</name>
</gene>
<name>A0ABQ2QC69_9GAMM</name>
<evidence type="ECO:0000259" key="2">
    <source>
        <dbReference type="Pfam" id="PF04851"/>
    </source>
</evidence>
<dbReference type="Pfam" id="PF04851">
    <property type="entry name" value="ResIII"/>
    <property type="match status" value="1"/>
</dbReference>
<dbReference type="PANTHER" id="PTHR47396:SF1">
    <property type="entry name" value="ATP-DEPENDENT HELICASE IRC3-RELATED"/>
    <property type="match status" value="1"/>
</dbReference>
<feature type="domain" description="Helicase C-terminal" evidence="1">
    <location>
        <begin position="256"/>
        <end position="353"/>
    </location>
</feature>
<organism evidence="3 4">
    <name type="scientific">Shewanella saliphila</name>
    <dbReference type="NCBI Taxonomy" id="2282698"/>
    <lineage>
        <taxon>Bacteria</taxon>
        <taxon>Pseudomonadati</taxon>
        <taxon>Pseudomonadota</taxon>
        <taxon>Gammaproteobacteria</taxon>
        <taxon>Alteromonadales</taxon>
        <taxon>Shewanellaceae</taxon>
        <taxon>Shewanella</taxon>
    </lineage>
</organism>
<dbReference type="InterPro" id="IPR050742">
    <property type="entry name" value="Helicase_Restrict-Modif_Enz"/>
</dbReference>
<dbReference type="InterPro" id="IPR027417">
    <property type="entry name" value="P-loop_NTPase"/>
</dbReference>
<dbReference type="Gene3D" id="3.40.50.300">
    <property type="entry name" value="P-loop containing nucleotide triphosphate hydrolases"/>
    <property type="match status" value="2"/>
</dbReference>
<comment type="caution">
    <text evidence="3">The sequence shown here is derived from an EMBL/GenBank/DDBJ whole genome shotgun (WGS) entry which is preliminary data.</text>
</comment>
<reference evidence="4" key="1">
    <citation type="journal article" date="2019" name="Int. J. Syst. Evol. Microbiol.">
        <title>The Global Catalogue of Microorganisms (GCM) 10K type strain sequencing project: providing services to taxonomists for standard genome sequencing and annotation.</title>
        <authorList>
            <consortium name="The Broad Institute Genomics Platform"/>
            <consortium name="The Broad Institute Genome Sequencing Center for Infectious Disease"/>
            <person name="Wu L."/>
            <person name="Ma J."/>
        </authorList>
    </citation>
    <scope>NUCLEOTIDE SEQUENCE [LARGE SCALE GENOMIC DNA]</scope>
    <source>
        <strain evidence="4">JCM 32304</strain>
    </source>
</reference>
<dbReference type="PANTHER" id="PTHR47396">
    <property type="entry name" value="TYPE I RESTRICTION ENZYME ECOKI R PROTEIN"/>
    <property type="match status" value="1"/>
</dbReference>
<protein>
    <recommendedName>
        <fullName evidence="5">DEAD/DEAH box helicase</fullName>
    </recommendedName>
</protein>
<dbReference type="Proteomes" id="UP000654367">
    <property type="component" value="Unassembled WGS sequence"/>
</dbReference>
<dbReference type="InterPro" id="IPR006935">
    <property type="entry name" value="Helicase/UvrB_N"/>
</dbReference>
<dbReference type="SUPFAM" id="SSF52540">
    <property type="entry name" value="P-loop containing nucleoside triphosphate hydrolases"/>
    <property type="match status" value="1"/>
</dbReference>
<proteinExistence type="predicted"/>
<dbReference type="Pfam" id="PF00271">
    <property type="entry name" value="Helicase_C"/>
    <property type="match status" value="1"/>
</dbReference>
<accession>A0ABQ2QC69</accession>
<feature type="domain" description="Helicase/UvrB N-terminal" evidence="2">
    <location>
        <begin position="1"/>
        <end position="155"/>
    </location>
</feature>
<evidence type="ECO:0000313" key="4">
    <source>
        <dbReference type="Proteomes" id="UP000654367"/>
    </source>
</evidence>
<keyword evidence="4" id="KW-1185">Reference proteome</keyword>
<dbReference type="RefSeq" id="WP_160054377.1">
    <property type="nucleotide sequence ID" value="NZ_BMQV01000054.1"/>
</dbReference>
<evidence type="ECO:0008006" key="5">
    <source>
        <dbReference type="Google" id="ProtNLM"/>
    </source>
</evidence>
<dbReference type="InterPro" id="IPR001650">
    <property type="entry name" value="Helicase_C-like"/>
</dbReference>